<feature type="transmembrane region" description="Helical" evidence="2">
    <location>
        <begin position="281"/>
        <end position="301"/>
    </location>
</feature>
<keyword evidence="2" id="KW-1133">Transmembrane helix</keyword>
<accession>A0A5C3MK46</accession>
<feature type="region of interest" description="Disordered" evidence="1">
    <location>
        <begin position="1"/>
        <end position="68"/>
    </location>
</feature>
<feature type="compositionally biased region" description="Basic and acidic residues" evidence="1">
    <location>
        <begin position="45"/>
        <end position="68"/>
    </location>
</feature>
<dbReference type="Proteomes" id="UP000305948">
    <property type="component" value="Unassembled WGS sequence"/>
</dbReference>
<evidence type="ECO:0000256" key="1">
    <source>
        <dbReference type="SAM" id="MobiDB-lite"/>
    </source>
</evidence>
<dbReference type="PANTHER" id="PTHR31303">
    <property type="entry name" value="CTP-DEPENDENT DIACYLGLYCEROL KINASE 1"/>
    <property type="match status" value="1"/>
</dbReference>
<evidence type="ECO:0008006" key="5">
    <source>
        <dbReference type="Google" id="ProtNLM"/>
    </source>
</evidence>
<dbReference type="GO" id="GO:0006654">
    <property type="term" value="P:phosphatidic acid biosynthetic process"/>
    <property type="evidence" value="ECO:0007669"/>
    <property type="project" value="TreeGrafter"/>
</dbReference>
<dbReference type="GO" id="GO:0005789">
    <property type="term" value="C:endoplasmic reticulum membrane"/>
    <property type="evidence" value="ECO:0007669"/>
    <property type="project" value="TreeGrafter"/>
</dbReference>
<keyword evidence="2" id="KW-0472">Membrane</keyword>
<keyword evidence="4" id="KW-1185">Reference proteome</keyword>
<name>A0A5C3MK46_9AGAM</name>
<dbReference type="STRING" id="5364.A0A5C3MK46"/>
<sequence length="335" mass="36464">MAIPASDAFSLAHDPRRRTARSPSPKIFASARGMPQPRRVNTNTRLKDVPEEAASRGRSPEKRKEKEKVDWEIPRKTLHSSIGFLTLYLWTSNGDPRTVVFACAAGLAALVPLDILRLRSPTFERLYEGAVGFLMRDVEKKATNGVIWYLIGVIFVLSLYPLDIAVVSILILSWADTAASTLGRLYGRHTPALPSLHFPFTTRPVFAQRKSLAGFLAASFTGFLCAIIFWIYVAPVRPAEESWTWEEGVIASGPSSEWVGRVKEMLGVMTGMDVSEIRWKASGAMGLGVIGVVAGVVSGVAEALDLGSLDDNLTLPILAGGCIYAFFVVLGWVAA</sequence>
<reference evidence="3 4" key="1">
    <citation type="journal article" date="2019" name="Nat. Ecol. Evol.">
        <title>Megaphylogeny resolves global patterns of mushroom evolution.</title>
        <authorList>
            <person name="Varga T."/>
            <person name="Krizsan K."/>
            <person name="Foldi C."/>
            <person name="Dima B."/>
            <person name="Sanchez-Garcia M."/>
            <person name="Sanchez-Ramirez S."/>
            <person name="Szollosi G.J."/>
            <person name="Szarkandi J.G."/>
            <person name="Papp V."/>
            <person name="Albert L."/>
            <person name="Andreopoulos W."/>
            <person name="Angelini C."/>
            <person name="Antonin V."/>
            <person name="Barry K.W."/>
            <person name="Bougher N.L."/>
            <person name="Buchanan P."/>
            <person name="Buyck B."/>
            <person name="Bense V."/>
            <person name="Catcheside P."/>
            <person name="Chovatia M."/>
            <person name="Cooper J."/>
            <person name="Damon W."/>
            <person name="Desjardin D."/>
            <person name="Finy P."/>
            <person name="Geml J."/>
            <person name="Haridas S."/>
            <person name="Hughes K."/>
            <person name="Justo A."/>
            <person name="Karasinski D."/>
            <person name="Kautmanova I."/>
            <person name="Kiss B."/>
            <person name="Kocsube S."/>
            <person name="Kotiranta H."/>
            <person name="LaButti K.M."/>
            <person name="Lechner B.E."/>
            <person name="Liimatainen K."/>
            <person name="Lipzen A."/>
            <person name="Lukacs Z."/>
            <person name="Mihaltcheva S."/>
            <person name="Morgado L.N."/>
            <person name="Niskanen T."/>
            <person name="Noordeloos M.E."/>
            <person name="Ohm R.A."/>
            <person name="Ortiz-Santana B."/>
            <person name="Ovrebo C."/>
            <person name="Racz N."/>
            <person name="Riley R."/>
            <person name="Savchenko A."/>
            <person name="Shiryaev A."/>
            <person name="Soop K."/>
            <person name="Spirin V."/>
            <person name="Szebenyi C."/>
            <person name="Tomsovsky M."/>
            <person name="Tulloss R.E."/>
            <person name="Uehling J."/>
            <person name="Grigoriev I.V."/>
            <person name="Vagvolgyi C."/>
            <person name="Papp T."/>
            <person name="Martin F.M."/>
            <person name="Miettinen O."/>
            <person name="Hibbett D.S."/>
            <person name="Nagy L.G."/>
        </authorList>
    </citation>
    <scope>NUCLEOTIDE SEQUENCE [LARGE SCALE GENOMIC DNA]</scope>
    <source>
        <strain evidence="3 4">OMC1185</strain>
    </source>
</reference>
<evidence type="ECO:0000313" key="4">
    <source>
        <dbReference type="Proteomes" id="UP000305948"/>
    </source>
</evidence>
<feature type="transmembrane region" description="Helical" evidence="2">
    <location>
        <begin position="212"/>
        <end position="233"/>
    </location>
</feature>
<organism evidence="3 4">
    <name type="scientific">Heliocybe sulcata</name>
    <dbReference type="NCBI Taxonomy" id="5364"/>
    <lineage>
        <taxon>Eukaryota</taxon>
        <taxon>Fungi</taxon>
        <taxon>Dikarya</taxon>
        <taxon>Basidiomycota</taxon>
        <taxon>Agaricomycotina</taxon>
        <taxon>Agaricomycetes</taxon>
        <taxon>Gloeophyllales</taxon>
        <taxon>Gloeophyllaceae</taxon>
        <taxon>Heliocybe</taxon>
    </lineage>
</organism>
<feature type="transmembrane region" description="Helical" evidence="2">
    <location>
        <begin position="313"/>
        <end position="334"/>
    </location>
</feature>
<keyword evidence="2" id="KW-0812">Transmembrane</keyword>
<protein>
    <recommendedName>
        <fullName evidence="5">Phosphatidate cytidylyltransferase</fullName>
    </recommendedName>
</protein>
<dbReference type="InterPro" id="IPR037997">
    <property type="entry name" value="Dgk1-like"/>
</dbReference>
<evidence type="ECO:0000313" key="3">
    <source>
        <dbReference type="EMBL" id="TFK45674.1"/>
    </source>
</evidence>
<dbReference type="PANTHER" id="PTHR31303:SF1">
    <property type="entry name" value="CTP-DEPENDENT DIACYLGLYCEROL KINASE 1"/>
    <property type="match status" value="1"/>
</dbReference>
<dbReference type="GO" id="GO:0004143">
    <property type="term" value="F:ATP-dependent diacylglycerol kinase activity"/>
    <property type="evidence" value="ECO:0007669"/>
    <property type="project" value="InterPro"/>
</dbReference>
<evidence type="ECO:0000256" key="2">
    <source>
        <dbReference type="SAM" id="Phobius"/>
    </source>
</evidence>
<dbReference type="OrthoDB" id="5673at2759"/>
<gene>
    <name evidence="3" type="ORF">OE88DRAFT_1668953</name>
</gene>
<feature type="transmembrane region" description="Helical" evidence="2">
    <location>
        <begin position="146"/>
        <end position="175"/>
    </location>
</feature>
<dbReference type="EMBL" id="ML213538">
    <property type="protein sequence ID" value="TFK45674.1"/>
    <property type="molecule type" value="Genomic_DNA"/>
</dbReference>
<proteinExistence type="predicted"/>
<dbReference type="AlphaFoldDB" id="A0A5C3MK46"/>